<dbReference type="AlphaFoldDB" id="A0A0K2T0G8"/>
<dbReference type="EMBL" id="HACA01001939">
    <property type="protein sequence ID" value="CDW19300.1"/>
    <property type="molecule type" value="Transcribed_RNA"/>
</dbReference>
<accession>A0A0K2T0G8</accession>
<evidence type="ECO:0000313" key="1">
    <source>
        <dbReference type="EMBL" id="CDW19300.1"/>
    </source>
</evidence>
<proteinExistence type="predicted"/>
<protein>
    <submittedName>
        <fullName evidence="1">Uncharacterized protein</fullName>
    </submittedName>
</protein>
<name>A0A0K2T0G8_LEPSM</name>
<sequence>MCFKKVKETSDFCRHPLKYLNIIAIPKRIELGILF</sequence>
<organism evidence="1">
    <name type="scientific">Lepeophtheirus salmonis</name>
    <name type="common">Salmon louse</name>
    <name type="synonym">Caligus salmonis</name>
    <dbReference type="NCBI Taxonomy" id="72036"/>
    <lineage>
        <taxon>Eukaryota</taxon>
        <taxon>Metazoa</taxon>
        <taxon>Ecdysozoa</taxon>
        <taxon>Arthropoda</taxon>
        <taxon>Crustacea</taxon>
        <taxon>Multicrustacea</taxon>
        <taxon>Hexanauplia</taxon>
        <taxon>Copepoda</taxon>
        <taxon>Siphonostomatoida</taxon>
        <taxon>Caligidae</taxon>
        <taxon>Lepeophtheirus</taxon>
    </lineage>
</organism>
<reference evidence="1" key="1">
    <citation type="submission" date="2014-05" db="EMBL/GenBank/DDBJ databases">
        <authorList>
            <person name="Chronopoulou M."/>
        </authorList>
    </citation>
    <scope>NUCLEOTIDE SEQUENCE</scope>
    <source>
        <tissue evidence="1">Whole organism</tissue>
    </source>
</reference>